<gene>
    <name evidence="2" type="ORF">PR048_014878</name>
</gene>
<feature type="region of interest" description="Disordered" evidence="1">
    <location>
        <begin position="174"/>
        <end position="193"/>
    </location>
</feature>
<feature type="compositionally biased region" description="Basic and acidic residues" evidence="1">
    <location>
        <begin position="177"/>
        <end position="187"/>
    </location>
</feature>
<keyword evidence="3" id="KW-1185">Reference proteome</keyword>
<proteinExistence type="predicted"/>
<evidence type="ECO:0000313" key="3">
    <source>
        <dbReference type="Proteomes" id="UP001159363"/>
    </source>
</evidence>
<organism evidence="2 3">
    <name type="scientific">Dryococelus australis</name>
    <dbReference type="NCBI Taxonomy" id="614101"/>
    <lineage>
        <taxon>Eukaryota</taxon>
        <taxon>Metazoa</taxon>
        <taxon>Ecdysozoa</taxon>
        <taxon>Arthropoda</taxon>
        <taxon>Hexapoda</taxon>
        <taxon>Insecta</taxon>
        <taxon>Pterygota</taxon>
        <taxon>Neoptera</taxon>
        <taxon>Polyneoptera</taxon>
        <taxon>Phasmatodea</taxon>
        <taxon>Verophasmatodea</taxon>
        <taxon>Anareolatae</taxon>
        <taxon>Phasmatidae</taxon>
        <taxon>Eurycanthinae</taxon>
        <taxon>Dryococelus</taxon>
    </lineage>
</organism>
<name>A0ABQ9HFJ6_9NEOP</name>
<feature type="region of interest" description="Disordered" evidence="1">
    <location>
        <begin position="231"/>
        <end position="260"/>
    </location>
</feature>
<accession>A0ABQ9HFJ6</accession>
<reference evidence="2 3" key="1">
    <citation type="submission" date="2023-02" db="EMBL/GenBank/DDBJ databases">
        <title>LHISI_Scaffold_Assembly.</title>
        <authorList>
            <person name="Stuart O.P."/>
            <person name="Cleave R."/>
            <person name="Magrath M.J.L."/>
            <person name="Mikheyev A.S."/>
        </authorList>
    </citation>
    <scope>NUCLEOTIDE SEQUENCE [LARGE SCALE GENOMIC DNA]</scope>
    <source>
        <strain evidence="2">Daus_M_001</strain>
        <tissue evidence="2">Leg muscle</tissue>
    </source>
</reference>
<sequence>MVVERLVCSSPTKANRVQSPAGSLPDFRKRESCRAMPLVGGFSRGSPVSTALFPSGAAPYFNHPGVPASIPYRATPGFSQVGIVPDDAAGRRVFSEISRFPRPSITAMLHSSLFHSIGSQEPRCYELPKSLKSTQSQISDGVFNVRYLDRRQKILRRSNFTAPIKSVILAAKPTNSCERRPSREDKKNHRTGHRRLSRVVCEINNHFFLPSPDAPAHHLPPTNFFFSREIRNPDGAGDTHTVGQAPGGTSRWADDGRHDIIGRSGTATTFQITRFPHNGNESLGSARGPRSDLGKECVRMCVNDRRCADRESIAGRIRRDLFPLTSPLADVHKGAAAQLGEKWPSGKKTYRTT</sequence>
<comment type="caution">
    <text evidence="2">The sequence shown here is derived from an EMBL/GenBank/DDBJ whole genome shotgun (WGS) entry which is preliminary data.</text>
</comment>
<dbReference type="Proteomes" id="UP001159363">
    <property type="component" value="Chromosome 4"/>
</dbReference>
<protein>
    <submittedName>
        <fullName evidence="2">Uncharacterized protein</fullName>
    </submittedName>
</protein>
<dbReference type="EMBL" id="JARBHB010000005">
    <property type="protein sequence ID" value="KAJ8883039.1"/>
    <property type="molecule type" value="Genomic_DNA"/>
</dbReference>
<evidence type="ECO:0000256" key="1">
    <source>
        <dbReference type="SAM" id="MobiDB-lite"/>
    </source>
</evidence>
<evidence type="ECO:0000313" key="2">
    <source>
        <dbReference type="EMBL" id="KAJ8883039.1"/>
    </source>
</evidence>